<feature type="transmembrane region" description="Helical" evidence="1">
    <location>
        <begin position="272"/>
        <end position="293"/>
    </location>
</feature>
<evidence type="ECO:0000313" key="4">
    <source>
        <dbReference type="Proteomes" id="UP000009168"/>
    </source>
</evidence>
<dbReference type="GeneID" id="7826287"/>
<dbReference type="InterPro" id="IPR019402">
    <property type="entry name" value="CWH43_N"/>
</dbReference>
<dbReference type="Proteomes" id="UP000009168">
    <property type="component" value="Unassembled WGS sequence"/>
</dbReference>
<accession>Q24BV3</accession>
<proteinExistence type="predicted"/>
<keyword evidence="1 3" id="KW-0812">Transmembrane</keyword>
<reference evidence="4" key="1">
    <citation type="journal article" date="2006" name="PLoS Biol.">
        <title>Macronuclear genome sequence of the ciliate Tetrahymena thermophila, a model eukaryote.</title>
        <authorList>
            <person name="Eisen J.A."/>
            <person name="Coyne R.S."/>
            <person name="Wu M."/>
            <person name="Wu D."/>
            <person name="Thiagarajan M."/>
            <person name="Wortman J.R."/>
            <person name="Badger J.H."/>
            <person name="Ren Q."/>
            <person name="Amedeo P."/>
            <person name="Jones K.M."/>
            <person name="Tallon L.J."/>
            <person name="Delcher A.L."/>
            <person name="Salzberg S.L."/>
            <person name="Silva J.C."/>
            <person name="Haas B.J."/>
            <person name="Majoros W.H."/>
            <person name="Farzad M."/>
            <person name="Carlton J.M."/>
            <person name="Smith R.K. Jr."/>
            <person name="Garg J."/>
            <person name="Pearlman R.E."/>
            <person name="Karrer K.M."/>
            <person name="Sun L."/>
            <person name="Manning G."/>
            <person name="Elde N.C."/>
            <person name="Turkewitz A.P."/>
            <person name="Asai D.J."/>
            <person name="Wilkes D.E."/>
            <person name="Wang Y."/>
            <person name="Cai H."/>
            <person name="Collins K."/>
            <person name="Stewart B.A."/>
            <person name="Lee S.R."/>
            <person name="Wilamowska K."/>
            <person name="Weinberg Z."/>
            <person name="Ruzzo W.L."/>
            <person name="Wloga D."/>
            <person name="Gaertig J."/>
            <person name="Frankel J."/>
            <person name="Tsao C.-C."/>
            <person name="Gorovsky M.A."/>
            <person name="Keeling P.J."/>
            <person name="Waller R.F."/>
            <person name="Patron N.J."/>
            <person name="Cherry J.M."/>
            <person name="Stover N.A."/>
            <person name="Krieger C.J."/>
            <person name="del Toro C."/>
            <person name="Ryder H.F."/>
            <person name="Williamson S.C."/>
            <person name="Barbeau R.A."/>
            <person name="Hamilton E.P."/>
            <person name="Orias E."/>
        </authorList>
    </citation>
    <scope>NUCLEOTIDE SEQUENCE [LARGE SCALE GENOMIC DNA]</scope>
    <source>
        <strain evidence="4">SB210</strain>
    </source>
</reference>
<dbReference type="KEGG" id="tet:TTHERM_01049340"/>
<dbReference type="AlphaFoldDB" id="Q24BV3"/>
<evidence type="ECO:0000256" key="1">
    <source>
        <dbReference type="SAM" id="Phobius"/>
    </source>
</evidence>
<organism evidence="3 4">
    <name type="scientific">Tetrahymena thermophila (strain SB210)</name>
    <dbReference type="NCBI Taxonomy" id="312017"/>
    <lineage>
        <taxon>Eukaryota</taxon>
        <taxon>Sar</taxon>
        <taxon>Alveolata</taxon>
        <taxon>Ciliophora</taxon>
        <taxon>Intramacronucleata</taxon>
        <taxon>Oligohymenophorea</taxon>
        <taxon>Hymenostomatida</taxon>
        <taxon>Tetrahymenina</taxon>
        <taxon>Tetrahymenidae</taxon>
        <taxon>Tetrahymena</taxon>
    </lineage>
</organism>
<dbReference type="Pfam" id="PF10277">
    <property type="entry name" value="Frag1"/>
    <property type="match status" value="1"/>
</dbReference>
<evidence type="ECO:0000259" key="2">
    <source>
        <dbReference type="Pfam" id="PF10277"/>
    </source>
</evidence>
<protein>
    <submittedName>
        <fullName evidence="3">Transmembrane protein, putative</fullName>
    </submittedName>
</protein>
<feature type="transmembrane region" description="Helical" evidence="1">
    <location>
        <begin position="126"/>
        <end position="152"/>
    </location>
</feature>
<dbReference type="RefSeq" id="XP_001025529.2">
    <property type="nucleotide sequence ID" value="XM_001025529.3"/>
</dbReference>
<feature type="transmembrane region" description="Helical" evidence="1">
    <location>
        <begin position="87"/>
        <end position="106"/>
    </location>
</feature>
<name>Q24BV3_TETTS</name>
<keyword evidence="1" id="KW-0472">Membrane</keyword>
<dbReference type="HOGENOM" id="CLU_867359_0_0_1"/>
<feature type="transmembrane region" description="Helical" evidence="1">
    <location>
        <begin position="199"/>
        <end position="218"/>
    </location>
</feature>
<keyword evidence="1" id="KW-1133">Transmembrane helix</keyword>
<dbReference type="OMA" id="QNANSIC"/>
<sequence>MDKAPRKPKQLYRKDAQIKSEQYMNYDLFQNEEQTSFLSQSFCSSVSQRDKDGEKIFKPCISNSILDITTDDIQVEQSRTNIKFLPIIYLLSSGITMFGGIINQFQQRKQKIDTLLPQFLELPFRQLHIFQIGIALTSVTGVINHILTYLMWRQSKQHYNDAQLINCLIGIFSQLSIFVFSILPSAMPTNLDIRSEDCMFLNLYFVASFLYQCIYMYCMVRTVPKMIKIAYSYQIRIAFFVICVIVFVFYGFTGIAGQGHYLRIDQLAIQNANSICAFILFALNTVFISLFYFDLKTVNLILKFAHIQDVKKIRKYNQSIL</sequence>
<gene>
    <name evidence="3" type="ORF">TTHERM_01049340</name>
</gene>
<feature type="domain" description="CWH43-like N-terminal" evidence="2">
    <location>
        <begin position="129"/>
        <end position="297"/>
    </location>
</feature>
<feature type="transmembrane region" description="Helical" evidence="1">
    <location>
        <begin position="230"/>
        <end position="252"/>
    </location>
</feature>
<evidence type="ECO:0000313" key="3">
    <source>
        <dbReference type="EMBL" id="EAS05284.2"/>
    </source>
</evidence>
<feature type="transmembrane region" description="Helical" evidence="1">
    <location>
        <begin position="164"/>
        <end position="187"/>
    </location>
</feature>
<dbReference type="EMBL" id="GG662375">
    <property type="protein sequence ID" value="EAS05284.2"/>
    <property type="molecule type" value="Genomic_DNA"/>
</dbReference>
<dbReference type="InParanoid" id="Q24BV3"/>
<keyword evidence="4" id="KW-1185">Reference proteome</keyword>